<organism evidence="2 5">
    <name type="scientific">Pseudoduganella umbonata</name>
    <dbReference type="NCBI Taxonomy" id="864828"/>
    <lineage>
        <taxon>Bacteria</taxon>
        <taxon>Pseudomonadati</taxon>
        <taxon>Pseudomonadota</taxon>
        <taxon>Betaproteobacteria</taxon>
        <taxon>Burkholderiales</taxon>
        <taxon>Oxalobacteraceae</taxon>
        <taxon>Telluria group</taxon>
        <taxon>Pseudoduganella</taxon>
    </lineage>
</organism>
<reference evidence="3 4" key="1">
    <citation type="submission" date="2019-05" db="EMBL/GenBank/DDBJ databases">
        <title>Draft Genome Sequences of Six Type Strains of the Genus Massilia.</title>
        <authorList>
            <person name="Miess H."/>
            <person name="Frediansyhah A."/>
            <person name="Gross H."/>
        </authorList>
    </citation>
    <scope>NUCLEOTIDE SEQUENCE [LARGE SCALE GENOMIC DNA]</scope>
    <source>
        <strain evidence="3 4">DSMZ 26121</strain>
    </source>
</reference>
<gene>
    <name evidence="3" type="ORF">FCL38_30920</name>
    <name evidence="2" type="ORF">FHS02_002664</name>
</gene>
<dbReference type="OrthoDB" id="65801at2"/>
<sequence>MSRKQSANVRFGAEAAVYSLKHDYSADEIITIDDSPEKLHRQPTRHLCVPAFTGNPSDTDLLGVIERIKASAQIRSPTTSPKQP</sequence>
<evidence type="ECO:0000259" key="1">
    <source>
        <dbReference type="Pfam" id="PF03031"/>
    </source>
</evidence>
<reference evidence="2 5" key="2">
    <citation type="submission" date="2020-08" db="EMBL/GenBank/DDBJ databases">
        <title>Genomic Encyclopedia of Type Strains, Phase III (KMG-III): the genomes of soil and plant-associated and newly described type strains.</title>
        <authorList>
            <person name="Whitman W."/>
        </authorList>
    </citation>
    <scope>NUCLEOTIDE SEQUENCE [LARGE SCALE GENOMIC DNA]</scope>
    <source>
        <strain evidence="2 5">CECT 7753</strain>
    </source>
</reference>
<dbReference type="AlphaFoldDB" id="A0A4P8HW50"/>
<accession>A0A4P8HW50</accession>
<dbReference type="Gene3D" id="3.40.50.1000">
    <property type="entry name" value="HAD superfamily/HAD-like"/>
    <property type="match status" value="1"/>
</dbReference>
<name>A0A4P8HW50_9BURK</name>
<evidence type="ECO:0000313" key="4">
    <source>
        <dbReference type="Proteomes" id="UP000298763"/>
    </source>
</evidence>
<evidence type="ECO:0000313" key="3">
    <source>
        <dbReference type="EMBL" id="QCP14339.1"/>
    </source>
</evidence>
<dbReference type="EMBL" id="CP040017">
    <property type="protein sequence ID" value="QCP14339.1"/>
    <property type="molecule type" value="Genomic_DNA"/>
</dbReference>
<dbReference type="Proteomes" id="UP000584325">
    <property type="component" value="Unassembled WGS sequence"/>
</dbReference>
<proteinExistence type="predicted"/>
<protein>
    <recommendedName>
        <fullName evidence="1">FCP1 homology domain-containing protein</fullName>
    </recommendedName>
</protein>
<feature type="domain" description="FCP1 homology" evidence="1">
    <location>
        <begin position="25"/>
        <end position="73"/>
    </location>
</feature>
<evidence type="ECO:0000313" key="2">
    <source>
        <dbReference type="EMBL" id="MBB3221854.1"/>
    </source>
</evidence>
<dbReference type="InterPro" id="IPR023214">
    <property type="entry name" value="HAD_sf"/>
</dbReference>
<dbReference type="RefSeq" id="WP_137317109.1">
    <property type="nucleotide sequence ID" value="NZ_CP040017.1"/>
</dbReference>
<dbReference type="Pfam" id="PF03031">
    <property type="entry name" value="NIF"/>
    <property type="match status" value="1"/>
</dbReference>
<dbReference type="Proteomes" id="UP000298763">
    <property type="component" value="Chromosome"/>
</dbReference>
<dbReference type="EMBL" id="JACHXS010000004">
    <property type="protein sequence ID" value="MBB3221854.1"/>
    <property type="molecule type" value="Genomic_DNA"/>
</dbReference>
<dbReference type="InterPro" id="IPR004274">
    <property type="entry name" value="FCP1_dom"/>
</dbReference>
<evidence type="ECO:0000313" key="5">
    <source>
        <dbReference type="Proteomes" id="UP000584325"/>
    </source>
</evidence>
<keyword evidence="4" id="KW-1185">Reference proteome</keyword>